<accession>A0A4Y2W454</accession>
<comment type="caution">
    <text evidence="1">The sequence shown here is derived from an EMBL/GenBank/DDBJ whole genome shotgun (WGS) entry which is preliminary data.</text>
</comment>
<evidence type="ECO:0000313" key="1">
    <source>
        <dbReference type="EMBL" id="GBO31326.1"/>
    </source>
</evidence>
<sequence length="142" mass="15946">MRDRYLQSYRWKETDGADAIDLSRQLSSATGADSFKADRVQTPLKGLGLYARRPVRCVLPQLTGRLRLACGVESMHCGHRNSGSGGMFLPRRVQVWGFVPDFAGLLMRALVNPLPKRTPFEPYRYGGAGWLVWGGRIFCSRN</sequence>
<protein>
    <submittedName>
        <fullName evidence="1">Uncharacterized protein</fullName>
    </submittedName>
</protein>
<organism evidence="1 2">
    <name type="scientific">Araneus ventricosus</name>
    <name type="common">Orbweaver spider</name>
    <name type="synonym">Epeira ventricosa</name>
    <dbReference type="NCBI Taxonomy" id="182803"/>
    <lineage>
        <taxon>Eukaryota</taxon>
        <taxon>Metazoa</taxon>
        <taxon>Ecdysozoa</taxon>
        <taxon>Arthropoda</taxon>
        <taxon>Chelicerata</taxon>
        <taxon>Arachnida</taxon>
        <taxon>Araneae</taxon>
        <taxon>Araneomorphae</taxon>
        <taxon>Entelegynae</taxon>
        <taxon>Araneoidea</taxon>
        <taxon>Araneidae</taxon>
        <taxon>Araneus</taxon>
    </lineage>
</organism>
<gene>
    <name evidence="1" type="ORF">AVEN_75332_1</name>
</gene>
<name>A0A4Y2W454_ARAVE</name>
<dbReference type="EMBL" id="BGPR01054594">
    <property type="protein sequence ID" value="GBO31326.1"/>
    <property type="molecule type" value="Genomic_DNA"/>
</dbReference>
<keyword evidence="2" id="KW-1185">Reference proteome</keyword>
<evidence type="ECO:0000313" key="2">
    <source>
        <dbReference type="Proteomes" id="UP000499080"/>
    </source>
</evidence>
<reference evidence="1 2" key="1">
    <citation type="journal article" date="2019" name="Sci. Rep.">
        <title>Orb-weaving spider Araneus ventricosus genome elucidates the spidroin gene catalogue.</title>
        <authorList>
            <person name="Kono N."/>
            <person name="Nakamura H."/>
            <person name="Ohtoshi R."/>
            <person name="Moran D.A.P."/>
            <person name="Shinohara A."/>
            <person name="Yoshida Y."/>
            <person name="Fujiwara M."/>
            <person name="Mori M."/>
            <person name="Tomita M."/>
            <person name="Arakawa K."/>
        </authorList>
    </citation>
    <scope>NUCLEOTIDE SEQUENCE [LARGE SCALE GENOMIC DNA]</scope>
</reference>
<dbReference type="Proteomes" id="UP000499080">
    <property type="component" value="Unassembled WGS sequence"/>
</dbReference>
<proteinExistence type="predicted"/>
<dbReference type="AlphaFoldDB" id="A0A4Y2W454"/>